<sequence length="84" mass="9564">MRRRPMTPTCWPDAPTRSPPRRAASSKLLCSSCRPGFVPSSHWPNAGQQPRRSEAYKCFSPPRRLLNRSVTMQSSPLFFFSTPL</sequence>
<proteinExistence type="predicted"/>
<dbReference type="EMBL" id="CM008046">
    <property type="protein sequence ID" value="PVH66107.1"/>
    <property type="molecule type" value="Genomic_DNA"/>
</dbReference>
<dbReference type="AlphaFoldDB" id="A0A2T8KVA1"/>
<evidence type="ECO:0000256" key="1">
    <source>
        <dbReference type="SAM" id="MobiDB-lite"/>
    </source>
</evidence>
<dbReference type="Gramene" id="PVH66107">
    <property type="protein sequence ID" value="PVH66107"/>
    <property type="gene ID" value="PAHAL_1G151700"/>
</dbReference>
<dbReference type="Proteomes" id="UP000243499">
    <property type="component" value="Chromosome 1"/>
</dbReference>
<organism evidence="2">
    <name type="scientific">Panicum hallii</name>
    <dbReference type="NCBI Taxonomy" id="206008"/>
    <lineage>
        <taxon>Eukaryota</taxon>
        <taxon>Viridiplantae</taxon>
        <taxon>Streptophyta</taxon>
        <taxon>Embryophyta</taxon>
        <taxon>Tracheophyta</taxon>
        <taxon>Spermatophyta</taxon>
        <taxon>Magnoliopsida</taxon>
        <taxon>Liliopsida</taxon>
        <taxon>Poales</taxon>
        <taxon>Poaceae</taxon>
        <taxon>PACMAD clade</taxon>
        <taxon>Panicoideae</taxon>
        <taxon>Panicodae</taxon>
        <taxon>Paniceae</taxon>
        <taxon>Panicinae</taxon>
        <taxon>Panicum</taxon>
        <taxon>Panicum sect. Panicum</taxon>
    </lineage>
</organism>
<protein>
    <submittedName>
        <fullName evidence="2">Uncharacterized protein</fullName>
    </submittedName>
</protein>
<gene>
    <name evidence="2" type="ORF">PAHAL_1G151700</name>
</gene>
<name>A0A2T8KVA1_9POAL</name>
<accession>A0A2T8KVA1</accession>
<feature type="region of interest" description="Disordered" evidence="1">
    <location>
        <begin position="1"/>
        <end position="23"/>
    </location>
</feature>
<evidence type="ECO:0000313" key="2">
    <source>
        <dbReference type="EMBL" id="PVH66107.1"/>
    </source>
</evidence>
<reference evidence="2" key="1">
    <citation type="submission" date="2018-04" db="EMBL/GenBank/DDBJ databases">
        <title>WGS assembly of Panicum hallii.</title>
        <authorList>
            <person name="Lovell J."/>
            <person name="Jenkins J."/>
            <person name="Lowry D."/>
            <person name="Mamidi S."/>
            <person name="Sreedasyam A."/>
            <person name="Weng X."/>
            <person name="Barry K."/>
            <person name="Bonette J."/>
            <person name="Campitelli B."/>
            <person name="Daum C."/>
            <person name="Gordon S."/>
            <person name="Gould B."/>
            <person name="Lipzen A."/>
            <person name="Macqueen A."/>
            <person name="Palacio-Mejia J."/>
            <person name="Plott C."/>
            <person name="Shakirov E."/>
            <person name="Shu S."/>
            <person name="Yoshinaga Y."/>
            <person name="Zane M."/>
            <person name="Rokhsar D."/>
            <person name="Grimwood J."/>
            <person name="Schmutz J."/>
            <person name="Juenger T."/>
        </authorList>
    </citation>
    <scope>NUCLEOTIDE SEQUENCE [LARGE SCALE GENOMIC DNA]</scope>
    <source>
        <strain evidence="2">FIL2</strain>
    </source>
</reference>